<keyword evidence="7" id="KW-1185">Reference proteome</keyword>
<organism evidence="6 7">
    <name type="scientific">Klebsormidium nitens</name>
    <name type="common">Green alga</name>
    <name type="synonym">Ulothrix nitens</name>
    <dbReference type="NCBI Taxonomy" id="105231"/>
    <lineage>
        <taxon>Eukaryota</taxon>
        <taxon>Viridiplantae</taxon>
        <taxon>Streptophyta</taxon>
        <taxon>Klebsormidiophyceae</taxon>
        <taxon>Klebsormidiales</taxon>
        <taxon>Klebsormidiaceae</taxon>
        <taxon>Klebsormidium</taxon>
    </lineage>
</organism>
<dbReference type="Gene3D" id="6.10.140.2220">
    <property type="match status" value="1"/>
</dbReference>
<dbReference type="OrthoDB" id="432970at2759"/>
<dbReference type="OMA" id="CANMSCA"/>
<evidence type="ECO:0000256" key="4">
    <source>
        <dbReference type="SAM" id="MobiDB-lite"/>
    </source>
</evidence>
<keyword evidence="1" id="KW-0479">Metal-binding</keyword>
<evidence type="ECO:0000313" key="6">
    <source>
        <dbReference type="EMBL" id="GAQ78848.1"/>
    </source>
</evidence>
<reference evidence="6 7" key="1">
    <citation type="journal article" date="2014" name="Nat. Commun.">
        <title>Klebsormidium flaccidum genome reveals primary factors for plant terrestrial adaptation.</title>
        <authorList>
            <person name="Hori K."/>
            <person name="Maruyama F."/>
            <person name="Fujisawa T."/>
            <person name="Togashi T."/>
            <person name="Yamamoto N."/>
            <person name="Seo M."/>
            <person name="Sato S."/>
            <person name="Yamada T."/>
            <person name="Mori H."/>
            <person name="Tajima N."/>
            <person name="Moriyama T."/>
            <person name="Ikeuchi M."/>
            <person name="Watanabe M."/>
            <person name="Wada H."/>
            <person name="Kobayashi K."/>
            <person name="Saito M."/>
            <person name="Masuda T."/>
            <person name="Sasaki-Sekimoto Y."/>
            <person name="Mashiguchi K."/>
            <person name="Awai K."/>
            <person name="Shimojima M."/>
            <person name="Masuda S."/>
            <person name="Iwai M."/>
            <person name="Nobusawa T."/>
            <person name="Narise T."/>
            <person name="Kondo S."/>
            <person name="Saito H."/>
            <person name="Sato R."/>
            <person name="Murakawa M."/>
            <person name="Ihara Y."/>
            <person name="Oshima-Yamada Y."/>
            <person name="Ohtaka K."/>
            <person name="Satoh M."/>
            <person name="Sonobe K."/>
            <person name="Ishii M."/>
            <person name="Ohtani R."/>
            <person name="Kanamori-Sato M."/>
            <person name="Honoki R."/>
            <person name="Miyazaki D."/>
            <person name="Mochizuki H."/>
            <person name="Umetsu J."/>
            <person name="Higashi K."/>
            <person name="Shibata D."/>
            <person name="Kamiya Y."/>
            <person name="Sato N."/>
            <person name="Nakamura Y."/>
            <person name="Tabata S."/>
            <person name="Ida S."/>
            <person name="Kurokawa K."/>
            <person name="Ohta H."/>
        </authorList>
    </citation>
    <scope>NUCLEOTIDE SEQUENCE [LARGE SCALE GENOMIC DNA]</scope>
    <source>
        <strain evidence="6 7">NIES-2285</strain>
    </source>
</reference>
<dbReference type="Proteomes" id="UP000054558">
    <property type="component" value="Unassembled WGS sequence"/>
</dbReference>
<keyword evidence="3" id="KW-0862">Zinc</keyword>
<dbReference type="InterPro" id="IPR002893">
    <property type="entry name" value="Znf_MYND"/>
</dbReference>
<evidence type="ECO:0000259" key="5">
    <source>
        <dbReference type="Pfam" id="PF01753"/>
    </source>
</evidence>
<keyword evidence="2" id="KW-0863">Zinc-finger</keyword>
<evidence type="ECO:0000256" key="2">
    <source>
        <dbReference type="ARBA" id="ARBA00022771"/>
    </source>
</evidence>
<dbReference type="EMBL" id="DF236968">
    <property type="protein sequence ID" value="GAQ78848.1"/>
    <property type="molecule type" value="Genomic_DNA"/>
</dbReference>
<proteinExistence type="predicted"/>
<evidence type="ECO:0000313" key="7">
    <source>
        <dbReference type="Proteomes" id="UP000054558"/>
    </source>
</evidence>
<dbReference type="STRING" id="105231.A0A1Y1HSP7"/>
<feature type="domain" description="MYND-type" evidence="5">
    <location>
        <begin position="54"/>
        <end position="93"/>
    </location>
</feature>
<feature type="region of interest" description="Disordered" evidence="4">
    <location>
        <begin position="245"/>
        <end position="266"/>
    </location>
</feature>
<evidence type="ECO:0000256" key="3">
    <source>
        <dbReference type="ARBA" id="ARBA00022833"/>
    </source>
</evidence>
<dbReference type="GO" id="GO:0008270">
    <property type="term" value="F:zinc ion binding"/>
    <property type="evidence" value="ECO:0007669"/>
    <property type="project" value="UniProtKB-KW"/>
</dbReference>
<dbReference type="SUPFAM" id="SSF144232">
    <property type="entry name" value="HIT/MYND zinc finger-like"/>
    <property type="match status" value="1"/>
</dbReference>
<sequence length="286" mass="32429">MGSRAAFHLMLQDLGYVETTNADADHMKKLMRLANVVEARNQLQADGRDLCRNQECGEAATMQCGRCKENGIAVWYCGRDCQRKDYKGHKEACKAGVVGKTPPAPTFAAPPGAFASSGLPPFLQSNDEPKSWCKGLSEKRAYKRFIDSYRLRIEDDYTMRGDASGLYGGEDPLPSFLRFLRKARRKDLMPDWWNDEKEAALKKMALTDKWANIKYAVEKSDITEHYGYGSGEHFILRGLAEQIEDGEDDESPYEESDYEDDESDDDELADYAYNRYLELSKKAGFD</sequence>
<evidence type="ECO:0000256" key="1">
    <source>
        <dbReference type="ARBA" id="ARBA00022723"/>
    </source>
</evidence>
<accession>A0A1Y1HSP7</accession>
<name>A0A1Y1HSP7_KLENI</name>
<gene>
    <name evidence="6" type="ORF">KFL_000190650</name>
</gene>
<protein>
    <recommendedName>
        <fullName evidence="5">MYND-type domain-containing protein</fullName>
    </recommendedName>
</protein>
<dbReference type="Pfam" id="PF01753">
    <property type="entry name" value="zf-MYND"/>
    <property type="match status" value="1"/>
</dbReference>
<dbReference type="AlphaFoldDB" id="A0A1Y1HSP7"/>